<dbReference type="Proteomes" id="UP000092321">
    <property type="component" value="Unassembled WGS sequence"/>
</dbReference>
<sequence length="406" mass="46077">MFKWIQGGISAVTGMAEPEYGASHLHSATARLTESKINPYSKASPEKKDFDFQNPQNTNVETATFYLNDLDTGYCGFAQIIHSNIGITTSAQFTFKLYNNKIEGFKQIWTSTKLENFSIQENGKDFKADNLDLQWTDDNCLKLQSEVNPESLVTLIFKPLTDGVKFGKDPHTYYGPSIEESWGSMRHVYMPRCSVEGSITNLKTGLVVDLTAGRTFGLYVMALQNMKPHHAAKEWKFVWFVNEKESLALMQFQTPRSYANGIVSTAIITDEDKVICCPVENETILIDEYKDEETGWSFAKEIDYKLKGHLIKEEDEEEAKVDADAAVEFELKGPLTTVIERVDVMNEVPQFVKNIVSGVAATKPFIYQYYTEDLTLTRSDKKDAEIKGTAWVEVTYIVDEREQQQQ</sequence>
<comment type="similarity">
    <text evidence="2">Belongs to the SVF1 family.</text>
</comment>
<protein>
    <submittedName>
        <fullName evidence="6">Oxidative stress survival, Svf1-like protein</fullName>
    </submittedName>
</protein>
<comment type="subcellular location">
    <subcellularLocation>
        <location evidence="1">Cytoplasm</location>
    </subcellularLocation>
</comment>
<dbReference type="InterPro" id="IPR013931">
    <property type="entry name" value="Svf1-like_N"/>
</dbReference>
<comment type="caution">
    <text evidence="6">The sequence shown here is derived from an EMBL/GenBank/DDBJ whole genome shotgun (WGS) entry which is preliminary data.</text>
</comment>
<evidence type="ECO:0000256" key="2">
    <source>
        <dbReference type="ARBA" id="ARBA00009069"/>
    </source>
</evidence>
<evidence type="ECO:0000256" key="3">
    <source>
        <dbReference type="ARBA" id="ARBA00022490"/>
    </source>
</evidence>
<gene>
    <name evidence="6" type="ORF">HANVADRAFT_52261</name>
</gene>
<dbReference type="PANTHER" id="PTHR47107">
    <property type="entry name" value="SVF1-LIKE PROTEIN YDR222W-RELATED"/>
    <property type="match status" value="1"/>
</dbReference>
<name>A0A1B7TFT2_9ASCO</name>
<evidence type="ECO:0000256" key="1">
    <source>
        <dbReference type="ARBA" id="ARBA00004496"/>
    </source>
</evidence>
<organism evidence="6 7">
    <name type="scientific">Hanseniaspora valbyensis NRRL Y-1626</name>
    <dbReference type="NCBI Taxonomy" id="766949"/>
    <lineage>
        <taxon>Eukaryota</taxon>
        <taxon>Fungi</taxon>
        <taxon>Dikarya</taxon>
        <taxon>Ascomycota</taxon>
        <taxon>Saccharomycotina</taxon>
        <taxon>Saccharomycetes</taxon>
        <taxon>Saccharomycodales</taxon>
        <taxon>Saccharomycodaceae</taxon>
        <taxon>Hanseniaspora</taxon>
    </lineage>
</organism>
<keyword evidence="3" id="KW-0963">Cytoplasm</keyword>
<feature type="domain" description="Svf1-like C-terminal" evidence="5">
    <location>
        <begin position="226"/>
        <end position="397"/>
    </location>
</feature>
<evidence type="ECO:0000313" key="7">
    <source>
        <dbReference type="Proteomes" id="UP000092321"/>
    </source>
</evidence>
<dbReference type="GO" id="GO:0005737">
    <property type="term" value="C:cytoplasm"/>
    <property type="evidence" value="ECO:0007669"/>
    <property type="project" value="UniProtKB-SubCell"/>
</dbReference>
<proteinExistence type="inferred from homology"/>
<dbReference type="Pfam" id="PF17187">
    <property type="entry name" value="Svf1_C"/>
    <property type="match status" value="1"/>
</dbReference>
<evidence type="ECO:0000259" key="4">
    <source>
        <dbReference type="Pfam" id="PF08622"/>
    </source>
</evidence>
<dbReference type="OrthoDB" id="2590239at2759"/>
<dbReference type="AlphaFoldDB" id="A0A1B7TFT2"/>
<evidence type="ECO:0000259" key="5">
    <source>
        <dbReference type="Pfam" id="PF17187"/>
    </source>
</evidence>
<dbReference type="SUPFAM" id="SSF159245">
    <property type="entry name" value="AttH-like"/>
    <property type="match status" value="1"/>
</dbReference>
<dbReference type="InterPro" id="IPR033394">
    <property type="entry name" value="Svf1-like_C"/>
</dbReference>
<accession>A0A1B7TFT2</accession>
<feature type="domain" description="Svf1-like N-terminal" evidence="4">
    <location>
        <begin position="60"/>
        <end position="224"/>
    </location>
</feature>
<dbReference type="EMBL" id="LXPE01000008">
    <property type="protein sequence ID" value="OBA27515.1"/>
    <property type="molecule type" value="Genomic_DNA"/>
</dbReference>
<dbReference type="GO" id="GO:0006979">
    <property type="term" value="P:response to oxidative stress"/>
    <property type="evidence" value="ECO:0007669"/>
    <property type="project" value="InterPro"/>
</dbReference>
<dbReference type="PANTHER" id="PTHR47107:SF1">
    <property type="entry name" value="CERAMIDE-BINDING PROTEIN SVF1-RELATED"/>
    <property type="match status" value="1"/>
</dbReference>
<dbReference type="Pfam" id="PF08622">
    <property type="entry name" value="Svf1"/>
    <property type="match status" value="1"/>
</dbReference>
<reference evidence="7" key="1">
    <citation type="journal article" date="2016" name="Proc. Natl. Acad. Sci. U.S.A.">
        <title>Comparative genomics of biotechnologically important yeasts.</title>
        <authorList>
            <person name="Riley R."/>
            <person name="Haridas S."/>
            <person name="Wolfe K.H."/>
            <person name="Lopes M.R."/>
            <person name="Hittinger C.T."/>
            <person name="Goeker M."/>
            <person name="Salamov A.A."/>
            <person name="Wisecaver J.H."/>
            <person name="Long T.M."/>
            <person name="Calvey C.H."/>
            <person name="Aerts A.L."/>
            <person name="Barry K.W."/>
            <person name="Choi C."/>
            <person name="Clum A."/>
            <person name="Coughlan A.Y."/>
            <person name="Deshpande S."/>
            <person name="Douglass A.P."/>
            <person name="Hanson S.J."/>
            <person name="Klenk H.-P."/>
            <person name="LaButti K.M."/>
            <person name="Lapidus A."/>
            <person name="Lindquist E.A."/>
            <person name="Lipzen A.M."/>
            <person name="Meier-Kolthoff J.P."/>
            <person name="Ohm R.A."/>
            <person name="Otillar R.P."/>
            <person name="Pangilinan J.L."/>
            <person name="Peng Y."/>
            <person name="Rokas A."/>
            <person name="Rosa C.A."/>
            <person name="Scheuner C."/>
            <person name="Sibirny A.A."/>
            <person name="Slot J.C."/>
            <person name="Stielow J.B."/>
            <person name="Sun H."/>
            <person name="Kurtzman C.P."/>
            <person name="Blackwell M."/>
            <person name="Grigoriev I.V."/>
            <person name="Jeffries T.W."/>
        </authorList>
    </citation>
    <scope>NUCLEOTIDE SEQUENCE [LARGE SCALE GENOMIC DNA]</scope>
    <source>
        <strain evidence="7">NRRL Y-1626</strain>
    </source>
</reference>
<evidence type="ECO:0000313" key="6">
    <source>
        <dbReference type="EMBL" id="OBA27515.1"/>
    </source>
</evidence>
<keyword evidence="7" id="KW-1185">Reference proteome</keyword>
<dbReference type="InterPro" id="IPR051385">
    <property type="entry name" value="Ceramide-binding_SVF1"/>
</dbReference>